<organism evidence="6 7">
    <name type="scientific">Candidatus Caccovicinus merdipullorum</name>
    <dbReference type="NCBI Taxonomy" id="2840724"/>
    <lineage>
        <taxon>Bacteria</taxon>
        <taxon>Bacillati</taxon>
        <taxon>Bacillota</taxon>
        <taxon>Clostridia</taxon>
        <taxon>Eubacteriales</taxon>
        <taxon>Candidatus Caccovicinus</taxon>
    </lineage>
</organism>
<evidence type="ECO:0000313" key="6">
    <source>
        <dbReference type="EMBL" id="HIT41652.1"/>
    </source>
</evidence>
<dbReference type="PANTHER" id="PTHR30126">
    <property type="entry name" value="HTH-TYPE TRANSCRIPTIONAL REGULATOR"/>
    <property type="match status" value="1"/>
</dbReference>
<dbReference type="SUPFAM" id="SSF53850">
    <property type="entry name" value="Periplasmic binding protein-like II"/>
    <property type="match status" value="1"/>
</dbReference>
<dbReference type="EMBL" id="DVKS01000102">
    <property type="protein sequence ID" value="HIT41652.1"/>
    <property type="molecule type" value="Genomic_DNA"/>
</dbReference>
<dbReference type="Gene3D" id="3.40.190.290">
    <property type="match status" value="1"/>
</dbReference>
<dbReference type="Pfam" id="PF03466">
    <property type="entry name" value="LysR_substrate"/>
    <property type="match status" value="1"/>
</dbReference>
<dbReference type="InterPro" id="IPR000847">
    <property type="entry name" value="LysR_HTH_N"/>
</dbReference>
<dbReference type="InterPro" id="IPR036390">
    <property type="entry name" value="WH_DNA-bd_sf"/>
</dbReference>
<name>A0A9D1KGK2_9FIRM</name>
<dbReference type="PANTHER" id="PTHR30126:SF40">
    <property type="entry name" value="HTH-TYPE TRANSCRIPTIONAL REGULATOR GLTR"/>
    <property type="match status" value="1"/>
</dbReference>
<dbReference type="SUPFAM" id="SSF46785">
    <property type="entry name" value="Winged helix' DNA-binding domain"/>
    <property type="match status" value="1"/>
</dbReference>
<evidence type="ECO:0000256" key="2">
    <source>
        <dbReference type="ARBA" id="ARBA00023015"/>
    </source>
</evidence>
<keyword evidence="2" id="KW-0805">Transcription regulation</keyword>
<keyword evidence="4" id="KW-0804">Transcription</keyword>
<dbReference type="GO" id="GO:0000976">
    <property type="term" value="F:transcription cis-regulatory region binding"/>
    <property type="evidence" value="ECO:0007669"/>
    <property type="project" value="TreeGrafter"/>
</dbReference>
<evidence type="ECO:0000256" key="4">
    <source>
        <dbReference type="ARBA" id="ARBA00023163"/>
    </source>
</evidence>
<comment type="caution">
    <text evidence="6">The sequence shown here is derived from an EMBL/GenBank/DDBJ whole genome shotgun (WGS) entry which is preliminary data.</text>
</comment>
<reference evidence="6" key="2">
    <citation type="journal article" date="2021" name="PeerJ">
        <title>Extensive microbial diversity within the chicken gut microbiome revealed by metagenomics and culture.</title>
        <authorList>
            <person name="Gilroy R."/>
            <person name="Ravi A."/>
            <person name="Getino M."/>
            <person name="Pursley I."/>
            <person name="Horton D.L."/>
            <person name="Alikhan N.F."/>
            <person name="Baker D."/>
            <person name="Gharbi K."/>
            <person name="Hall N."/>
            <person name="Watson M."/>
            <person name="Adriaenssens E.M."/>
            <person name="Foster-Nyarko E."/>
            <person name="Jarju S."/>
            <person name="Secka A."/>
            <person name="Antonio M."/>
            <person name="Oren A."/>
            <person name="Chaudhuri R.R."/>
            <person name="La Ragione R."/>
            <person name="Hildebrand F."/>
            <person name="Pallen M.J."/>
        </authorList>
    </citation>
    <scope>NUCLEOTIDE SEQUENCE</scope>
    <source>
        <strain evidence="6">CHK123-3438</strain>
    </source>
</reference>
<dbReference type="AlphaFoldDB" id="A0A9D1KGK2"/>
<keyword evidence="3" id="KW-0238">DNA-binding</keyword>
<evidence type="ECO:0000256" key="1">
    <source>
        <dbReference type="ARBA" id="ARBA00009437"/>
    </source>
</evidence>
<dbReference type="PRINTS" id="PR00039">
    <property type="entry name" value="HTHLYSR"/>
</dbReference>
<sequence length="296" mass="34443">MDVKNLNTFIYVAELGSFTRAAERLNFSQSTVSFQIRQLETELGFPLFERINHTVVLTQKGREVLLYAHQIRKLTEEMKENVREDKQPAGHVRLAMADSLQDSLLRNGFRDFRKRYPQITLEVVAAGTEEMFRLLNHNEADVILTLDSHIYNADYVIVREEKAEVHFVASKMNPLCREKEVSLTQLCRQDFILTEKGMSYRRIMDERLAELSMEIFPVLETGSTARILDLVEQGAGVSFLPDYVTEAKVKAGELCRLYVEGFQIHVWKQLLYHRRKWISEPLKAVLDYCICREFSQ</sequence>
<accession>A0A9D1KGK2</accession>
<gene>
    <name evidence="6" type="ORF">IAB60_06070</name>
</gene>
<dbReference type="Gene3D" id="1.10.10.10">
    <property type="entry name" value="Winged helix-like DNA-binding domain superfamily/Winged helix DNA-binding domain"/>
    <property type="match status" value="1"/>
</dbReference>
<comment type="similarity">
    <text evidence="1">Belongs to the LysR transcriptional regulatory family.</text>
</comment>
<dbReference type="FunFam" id="1.10.10.10:FF:000001">
    <property type="entry name" value="LysR family transcriptional regulator"/>
    <property type="match status" value="1"/>
</dbReference>
<reference evidence="6" key="1">
    <citation type="submission" date="2020-10" db="EMBL/GenBank/DDBJ databases">
        <authorList>
            <person name="Gilroy R."/>
        </authorList>
    </citation>
    <scope>NUCLEOTIDE SEQUENCE</scope>
    <source>
        <strain evidence="6">CHK123-3438</strain>
    </source>
</reference>
<evidence type="ECO:0000313" key="7">
    <source>
        <dbReference type="Proteomes" id="UP000886860"/>
    </source>
</evidence>
<proteinExistence type="inferred from homology"/>
<evidence type="ECO:0000259" key="5">
    <source>
        <dbReference type="PROSITE" id="PS50931"/>
    </source>
</evidence>
<evidence type="ECO:0000256" key="3">
    <source>
        <dbReference type="ARBA" id="ARBA00023125"/>
    </source>
</evidence>
<dbReference type="InterPro" id="IPR036388">
    <property type="entry name" value="WH-like_DNA-bd_sf"/>
</dbReference>
<dbReference type="CDD" id="cd05466">
    <property type="entry name" value="PBP2_LTTR_substrate"/>
    <property type="match status" value="1"/>
</dbReference>
<protein>
    <submittedName>
        <fullName evidence="6">LysR family transcriptional regulator</fullName>
    </submittedName>
</protein>
<dbReference type="PROSITE" id="PS50931">
    <property type="entry name" value="HTH_LYSR"/>
    <property type="match status" value="1"/>
</dbReference>
<dbReference type="Proteomes" id="UP000886860">
    <property type="component" value="Unassembled WGS sequence"/>
</dbReference>
<dbReference type="InterPro" id="IPR005119">
    <property type="entry name" value="LysR_subst-bd"/>
</dbReference>
<feature type="domain" description="HTH lysR-type" evidence="5">
    <location>
        <begin position="1"/>
        <end position="58"/>
    </location>
</feature>
<dbReference type="Pfam" id="PF00126">
    <property type="entry name" value="HTH_1"/>
    <property type="match status" value="1"/>
</dbReference>
<dbReference type="GO" id="GO:0003700">
    <property type="term" value="F:DNA-binding transcription factor activity"/>
    <property type="evidence" value="ECO:0007669"/>
    <property type="project" value="InterPro"/>
</dbReference>